<comment type="caution">
    <text evidence="2">The sequence shown here is derived from an EMBL/GenBank/DDBJ whole genome shotgun (WGS) entry which is preliminary data.</text>
</comment>
<dbReference type="Pfam" id="PF12710">
    <property type="entry name" value="HAD"/>
    <property type="match status" value="1"/>
</dbReference>
<protein>
    <submittedName>
        <fullName evidence="2">Haloacid dehalogenase-like hydrolase</fullName>
    </submittedName>
</protein>
<evidence type="ECO:0000256" key="1">
    <source>
        <dbReference type="SAM" id="SignalP"/>
    </source>
</evidence>
<accession>A0A7Z0REL4</accession>
<dbReference type="InterPro" id="IPR023214">
    <property type="entry name" value="HAD_sf"/>
</dbReference>
<name>A0A7Z0REL4_9HYPH</name>
<gene>
    <name evidence="2" type="ORF">HX900_03280</name>
</gene>
<dbReference type="RefSeq" id="WP_180693542.1">
    <property type="nucleotide sequence ID" value="NZ_JACCPJ010000001.1"/>
</dbReference>
<feature type="chain" id="PRO_5030884132" evidence="1">
    <location>
        <begin position="27"/>
        <end position="332"/>
    </location>
</feature>
<dbReference type="AlphaFoldDB" id="A0A7Z0REL4"/>
<dbReference type="GO" id="GO:0016787">
    <property type="term" value="F:hydrolase activity"/>
    <property type="evidence" value="ECO:0007669"/>
    <property type="project" value="UniProtKB-KW"/>
</dbReference>
<feature type="signal peptide" evidence="1">
    <location>
        <begin position="1"/>
        <end position="26"/>
    </location>
</feature>
<keyword evidence="2" id="KW-0378">Hydrolase</keyword>
<dbReference type="SUPFAM" id="SSF56784">
    <property type="entry name" value="HAD-like"/>
    <property type="match status" value="1"/>
</dbReference>
<sequence length="332" mass="36815">MTSFIRVVKNLLPVILLVVVASSAQGADALPSWSEGKTKQSIVAFVERVTAEGSADFVPVPERIAVFDNDGTLWAEQPMYFQLLFALDRVKVLAPQHPEWTSKEPFASLLKGDLKGALAGGEPAIMQIVMTTHSGMTTAEFDQIVRDWIATAKHPKTGQLYTKMIYQPMLELLAYLRANGFKTFIASGGGVDFMRVFSEEIYGIPPEQVIGSSGKTNFEVRGGTPLLMRLAEINFIDDKAGKPVAIHQHIGRRPIAAFGNSDGDLQMLQWTCSPPGPRFCLFVRHTDADREWAYDRASSIGRLDKGLDEALNMNWTVVDMKTDWTKVFAFEQ</sequence>
<proteinExistence type="predicted"/>
<organism evidence="2 3">
    <name type="scientific">Rhizobium changzhiense</name>
    <dbReference type="NCBI Taxonomy" id="2692317"/>
    <lineage>
        <taxon>Bacteria</taxon>
        <taxon>Pseudomonadati</taxon>
        <taxon>Pseudomonadota</taxon>
        <taxon>Alphaproteobacteria</taxon>
        <taxon>Hyphomicrobiales</taxon>
        <taxon>Rhizobiaceae</taxon>
        <taxon>Rhizobium/Agrobacterium group</taxon>
        <taxon>Rhizobium</taxon>
    </lineage>
</organism>
<evidence type="ECO:0000313" key="3">
    <source>
        <dbReference type="Proteomes" id="UP000532162"/>
    </source>
</evidence>
<dbReference type="Proteomes" id="UP000532162">
    <property type="component" value="Unassembled WGS sequence"/>
</dbReference>
<dbReference type="EMBL" id="JACCPJ010000001">
    <property type="protein sequence ID" value="NZD60139.1"/>
    <property type="molecule type" value="Genomic_DNA"/>
</dbReference>
<evidence type="ECO:0000313" key="2">
    <source>
        <dbReference type="EMBL" id="NZD60139.1"/>
    </source>
</evidence>
<dbReference type="InterPro" id="IPR036412">
    <property type="entry name" value="HAD-like_sf"/>
</dbReference>
<dbReference type="Gene3D" id="3.40.50.1000">
    <property type="entry name" value="HAD superfamily/HAD-like"/>
    <property type="match status" value="1"/>
</dbReference>
<dbReference type="CDD" id="cd01427">
    <property type="entry name" value="HAD_like"/>
    <property type="match status" value="1"/>
</dbReference>
<keyword evidence="1" id="KW-0732">Signal</keyword>
<reference evidence="2 3" key="1">
    <citation type="submission" date="2020-07" db="EMBL/GenBank/DDBJ databases">
        <authorList>
            <person name="Sun Q."/>
        </authorList>
    </citation>
    <scope>NUCLEOTIDE SEQUENCE [LARGE SCALE GENOMIC DNA]</scope>
    <source>
        <strain evidence="2 3">WYCCWR 11290</strain>
    </source>
</reference>